<feature type="transmembrane region" description="Helical" evidence="1">
    <location>
        <begin position="7"/>
        <end position="27"/>
    </location>
</feature>
<comment type="caution">
    <text evidence="2">The sequence shown here is derived from an EMBL/GenBank/DDBJ whole genome shotgun (WGS) entry which is preliminary data.</text>
</comment>
<keyword evidence="3" id="KW-1185">Reference proteome</keyword>
<dbReference type="RefSeq" id="WP_379593788.1">
    <property type="nucleotide sequence ID" value="NZ_JBHRTN010000004.1"/>
</dbReference>
<keyword evidence="1" id="KW-1133">Transmembrane helix</keyword>
<evidence type="ECO:0000313" key="2">
    <source>
        <dbReference type="EMBL" id="MFC3124029.1"/>
    </source>
</evidence>
<organism evidence="2 3">
    <name type="scientific">Teichococcus globiformis</name>
    <dbReference type="NCBI Taxonomy" id="2307229"/>
    <lineage>
        <taxon>Bacteria</taxon>
        <taxon>Pseudomonadati</taxon>
        <taxon>Pseudomonadota</taxon>
        <taxon>Alphaproteobacteria</taxon>
        <taxon>Acetobacterales</taxon>
        <taxon>Roseomonadaceae</taxon>
        <taxon>Roseomonas</taxon>
    </lineage>
</organism>
<reference evidence="3" key="1">
    <citation type="journal article" date="2019" name="Int. J. Syst. Evol. Microbiol.">
        <title>The Global Catalogue of Microorganisms (GCM) 10K type strain sequencing project: providing services to taxonomists for standard genome sequencing and annotation.</title>
        <authorList>
            <consortium name="The Broad Institute Genomics Platform"/>
            <consortium name="The Broad Institute Genome Sequencing Center for Infectious Disease"/>
            <person name="Wu L."/>
            <person name="Ma J."/>
        </authorList>
    </citation>
    <scope>NUCLEOTIDE SEQUENCE [LARGE SCALE GENOMIC DNA]</scope>
    <source>
        <strain evidence="3">KCTC 52094</strain>
    </source>
</reference>
<accession>A0ABV7FXC9</accession>
<feature type="transmembrane region" description="Helical" evidence="1">
    <location>
        <begin position="103"/>
        <end position="120"/>
    </location>
</feature>
<evidence type="ECO:0000313" key="3">
    <source>
        <dbReference type="Proteomes" id="UP001595593"/>
    </source>
</evidence>
<dbReference type="EMBL" id="JBHRTN010000004">
    <property type="protein sequence ID" value="MFC3124029.1"/>
    <property type="molecule type" value="Genomic_DNA"/>
</dbReference>
<keyword evidence="1" id="KW-0812">Transmembrane</keyword>
<proteinExistence type="predicted"/>
<sequence length="125" mass="13890">MNQRSYYVEFGCAMGAYVVLLLISILLLQSGLAQGLWRIPTALLPMLAGAAICWTVLRQLGRLDELQRRLQLEALSVAFAGTALITFSYGFLEGVGFPRLPMFAVWPVMAVLWIGGLLAGRRRFR</sequence>
<keyword evidence="1" id="KW-0472">Membrane</keyword>
<feature type="transmembrane region" description="Helical" evidence="1">
    <location>
        <begin position="39"/>
        <end position="60"/>
    </location>
</feature>
<gene>
    <name evidence="2" type="ORF">ACFOD4_03055</name>
</gene>
<name>A0ABV7FXC9_9PROT</name>
<feature type="transmembrane region" description="Helical" evidence="1">
    <location>
        <begin position="72"/>
        <end position="91"/>
    </location>
</feature>
<evidence type="ECO:0000256" key="1">
    <source>
        <dbReference type="SAM" id="Phobius"/>
    </source>
</evidence>
<evidence type="ECO:0008006" key="4">
    <source>
        <dbReference type="Google" id="ProtNLM"/>
    </source>
</evidence>
<dbReference type="Proteomes" id="UP001595593">
    <property type="component" value="Unassembled WGS sequence"/>
</dbReference>
<protein>
    <recommendedName>
        <fullName evidence="4">Transmembrane protein</fullName>
    </recommendedName>
</protein>